<evidence type="ECO:0000256" key="1">
    <source>
        <dbReference type="SAM" id="SignalP"/>
    </source>
</evidence>
<gene>
    <name evidence="2" type="ORF">ABLV49_15700</name>
</gene>
<dbReference type="PROSITE" id="PS51257">
    <property type="entry name" value="PROKAR_LIPOPROTEIN"/>
    <property type="match status" value="1"/>
</dbReference>
<proteinExistence type="predicted"/>
<protein>
    <recommendedName>
        <fullName evidence="3">Lipoprotein</fullName>
    </recommendedName>
</protein>
<reference evidence="2" key="1">
    <citation type="submission" date="2024-05" db="EMBL/GenBank/DDBJ databases">
        <authorList>
            <person name="Bunk B."/>
            <person name="Swiderski J."/>
            <person name="Sproer C."/>
            <person name="Thiel V."/>
        </authorList>
    </citation>
    <scope>NUCLEOTIDE SEQUENCE</scope>
    <source>
        <strain evidence="2">DSM 17735</strain>
    </source>
</reference>
<feature type="signal peptide" evidence="1">
    <location>
        <begin position="1"/>
        <end position="28"/>
    </location>
</feature>
<evidence type="ECO:0000313" key="2">
    <source>
        <dbReference type="EMBL" id="XBP69326.1"/>
    </source>
</evidence>
<evidence type="ECO:0008006" key="3">
    <source>
        <dbReference type="Google" id="ProtNLM"/>
    </source>
</evidence>
<keyword evidence="1" id="KW-0732">Signal</keyword>
<feature type="chain" id="PRO_5043526358" description="Lipoprotein" evidence="1">
    <location>
        <begin position="29"/>
        <end position="122"/>
    </location>
</feature>
<dbReference type="RefSeq" id="WP_349277853.1">
    <property type="nucleotide sequence ID" value="NZ_CBCSCU010000003.1"/>
</dbReference>
<accession>A0AAU7LNY1</accession>
<organism evidence="2">
    <name type="scientific">Polaromonas hydrogenivorans</name>
    <dbReference type="NCBI Taxonomy" id="335476"/>
    <lineage>
        <taxon>Bacteria</taxon>
        <taxon>Pseudomonadati</taxon>
        <taxon>Pseudomonadota</taxon>
        <taxon>Betaproteobacteria</taxon>
        <taxon>Burkholderiales</taxon>
        <taxon>Comamonadaceae</taxon>
        <taxon>Polaromonas</taxon>
    </lineage>
</organism>
<name>A0AAU7LNY1_9BURK</name>
<dbReference type="AlphaFoldDB" id="A0AAU7LNY1"/>
<sequence length="122" mass="12838">MKASKSGLASISAAVAACVALVATPISAETAVSGSDHAFNEMVGMMAGQDTGSGWFDYYVEELNQQIALQESTQPYGAAGPNGPLDGFNGYVAGFRMPDTGSMWFNNYVDAVNFVIKQKQAQ</sequence>
<dbReference type="EMBL" id="CP157675">
    <property type="protein sequence ID" value="XBP69326.1"/>
    <property type="molecule type" value="Genomic_DNA"/>
</dbReference>